<name>A0AC34QG44_9BILA</name>
<reference evidence="2" key="1">
    <citation type="submission" date="2022-11" db="UniProtKB">
        <authorList>
            <consortium name="WormBaseParasite"/>
        </authorList>
    </citation>
    <scope>IDENTIFICATION</scope>
</reference>
<proteinExistence type="predicted"/>
<evidence type="ECO:0000313" key="2">
    <source>
        <dbReference type="WBParaSite" id="JU765_v2.g15986.t1"/>
    </source>
</evidence>
<accession>A0AC34QG44</accession>
<sequence>MGYSSRDSRDYRDDYRDRRDDYRDRRDDERDRRDYRDDYRERRDRYDDRRSSYRRRDDGRENPRPSTTLGIFGMSLNTTENDLRDIFERYGHVESIKIIQDHGTGKSRGFGFIAFDKQSAATKARDRVADMVIDGMKVRVDYAVERRRSPPIKNRSPIRRVSRSPVRRSKYSRSPRTPPRIRDRSPVQHRGSRTPPSRDRSPVRRYSRSPSR</sequence>
<dbReference type="Proteomes" id="UP000887576">
    <property type="component" value="Unplaced"/>
</dbReference>
<dbReference type="WBParaSite" id="JU765_v2.g15986.t1">
    <property type="protein sequence ID" value="JU765_v2.g15986.t1"/>
    <property type="gene ID" value="JU765_v2.g15986"/>
</dbReference>
<organism evidence="1 2">
    <name type="scientific">Panagrolaimus sp. JU765</name>
    <dbReference type="NCBI Taxonomy" id="591449"/>
    <lineage>
        <taxon>Eukaryota</taxon>
        <taxon>Metazoa</taxon>
        <taxon>Ecdysozoa</taxon>
        <taxon>Nematoda</taxon>
        <taxon>Chromadorea</taxon>
        <taxon>Rhabditida</taxon>
        <taxon>Tylenchina</taxon>
        <taxon>Panagrolaimomorpha</taxon>
        <taxon>Panagrolaimoidea</taxon>
        <taxon>Panagrolaimidae</taxon>
        <taxon>Panagrolaimus</taxon>
    </lineage>
</organism>
<evidence type="ECO:0000313" key="1">
    <source>
        <dbReference type="Proteomes" id="UP000887576"/>
    </source>
</evidence>
<protein>
    <submittedName>
        <fullName evidence="2">RRM domain-containing protein</fullName>
    </submittedName>
</protein>